<dbReference type="CDD" id="cd00082">
    <property type="entry name" value="HisKA"/>
    <property type="match status" value="1"/>
</dbReference>
<feature type="domain" description="HAMP" evidence="13">
    <location>
        <begin position="185"/>
        <end position="237"/>
    </location>
</feature>
<dbReference type="InterPro" id="IPR050980">
    <property type="entry name" value="2C_sensor_his_kinase"/>
</dbReference>
<keyword evidence="8 14" id="KW-0418">Kinase</keyword>
<dbReference type="SMART" id="SM00388">
    <property type="entry name" value="HisKA"/>
    <property type="match status" value="1"/>
</dbReference>
<dbReference type="SUPFAM" id="SSF158472">
    <property type="entry name" value="HAMP domain-like"/>
    <property type="match status" value="1"/>
</dbReference>
<dbReference type="Proteomes" id="UP000768567">
    <property type="component" value="Unassembled WGS sequence"/>
</dbReference>
<dbReference type="RefSeq" id="WP_193502784.1">
    <property type="nucleotide sequence ID" value="NZ_JADCKC010000003.1"/>
</dbReference>
<evidence type="ECO:0000256" key="5">
    <source>
        <dbReference type="ARBA" id="ARBA00022553"/>
    </source>
</evidence>
<feature type="domain" description="Histidine kinase" evidence="12">
    <location>
        <begin position="252"/>
        <end position="463"/>
    </location>
</feature>
<evidence type="ECO:0000256" key="8">
    <source>
        <dbReference type="ARBA" id="ARBA00022777"/>
    </source>
</evidence>
<dbReference type="Pfam" id="PF00672">
    <property type="entry name" value="HAMP"/>
    <property type="match status" value="1"/>
</dbReference>
<dbReference type="InterPro" id="IPR003594">
    <property type="entry name" value="HATPase_dom"/>
</dbReference>
<keyword evidence="10" id="KW-0902">Two-component regulatory system</keyword>
<keyword evidence="15" id="KW-1185">Reference proteome</keyword>
<dbReference type="SMART" id="SM00387">
    <property type="entry name" value="HATPase_c"/>
    <property type="match status" value="1"/>
</dbReference>
<accession>A0ABR9R6M5</accession>
<dbReference type="GO" id="GO:0016301">
    <property type="term" value="F:kinase activity"/>
    <property type="evidence" value="ECO:0007669"/>
    <property type="project" value="UniProtKB-KW"/>
</dbReference>
<keyword evidence="5" id="KW-0597">Phosphoprotein</keyword>
<proteinExistence type="predicted"/>
<evidence type="ECO:0000259" key="13">
    <source>
        <dbReference type="PROSITE" id="PS50885"/>
    </source>
</evidence>
<dbReference type="Gene3D" id="6.10.340.10">
    <property type="match status" value="1"/>
</dbReference>
<name>A0ABR9R6M5_9FIRM</name>
<dbReference type="Pfam" id="PF02518">
    <property type="entry name" value="HATPase_c"/>
    <property type="match status" value="1"/>
</dbReference>
<keyword evidence="9" id="KW-0067">ATP-binding</keyword>
<dbReference type="PRINTS" id="PR00344">
    <property type="entry name" value="BCTRLSENSOR"/>
</dbReference>
<evidence type="ECO:0000256" key="9">
    <source>
        <dbReference type="ARBA" id="ARBA00022840"/>
    </source>
</evidence>
<keyword evidence="7" id="KW-0547">Nucleotide-binding</keyword>
<evidence type="ECO:0000256" key="6">
    <source>
        <dbReference type="ARBA" id="ARBA00022679"/>
    </source>
</evidence>
<comment type="subcellular location">
    <subcellularLocation>
        <location evidence="2">Cell membrane</location>
        <topology evidence="2">Multi-pass membrane protein</topology>
    </subcellularLocation>
</comment>
<dbReference type="InterPro" id="IPR003661">
    <property type="entry name" value="HisK_dim/P_dom"/>
</dbReference>
<evidence type="ECO:0000256" key="11">
    <source>
        <dbReference type="SAM" id="Phobius"/>
    </source>
</evidence>
<dbReference type="PROSITE" id="PS50885">
    <property type="entry name" value="HAMP"/>
    <property type="match status" value="1"/>
</dbReference>
<dbReference type="SMART" id="SM00304">
    <property type="entry name" value="HAMP"/>
    <property type="match status" value="1"/>
</dbReference>
<dbReference type="SUPFAM" id="SSF47384">
    <property type="entry name" value="Homodimeric domain of signal transducing histidine kinase"/>
    <property type="match status" value="1"/>
</dbReference>
<keyword evidence="4" id="KW-1003">Cell membrane</keyword>
<keyword evidence="11" id="KW-0812">Transmembrane</keyword>
<evidence type="ECO:0000256" key="3">
    <source>
        <dbReference type="ARBA" id="ARBA00012438"/>
    </source>
</evidence>
<dbReference type="InterPro" id="IPR003660">
    <property type="entry name" value="HAMP_dom"/>
</dbReference>
<dbReference type="Gene3D" id="3.30.565.10">
    <property type="entry name" value="Histidine kinase-like ATPase, C-terminal domain"/>
    <property type="match status" value="1"/>
</dbReference>
<organism evidence="14 15">
    <name type="scientific">Gemmiger gallinarum</name>
    <dbReference type="NCBI Taxonomy" id="2779354"/>
    <lineage>
        <taxon>Bacteria</taxon>
        <taxon>Bacillati</taxon>
        <taxon>Bacillota</taxon>
        <taxon>Clostridia</taxon>
        <taxon>Eubacteriales</taxon>
        <taxon>Gemmiger</taxon>
    </lineage>
</organism>
<gene>
    <name evidence="14" type="ORF">INF35_12185</name>
</gene>
<comment type="catalytic activity">
    <reaction evidence="1">
        <text>ATP + protein L-histidine = ADP + protein N-phospho-L-histidine.</text>
        <dbReference type="EC" id="2.7.13.3"/>
    </reaction>
</comment>
<dbReference type="CDD" id="cd00075">
    <property type="entry name" value="HATPase"/>
    <property type="match status" value="1"/>
</dbReference>
<sequence length="474" mass="51934">MKLSQKLLLAVLPVLGLVLSLGGWLLIRQNFHRALSELQYQAETAQQRELYALQLDLRAGEEDVTASLMEYGASVSRYVGEERGFALFTGEGVLAYSAVPEDVPLTWQQALLADPSRGVLRSGQEGRWYLIADAVPAAYGSTVYYVGVYPMDAAYDTQQSLLASYFWIELLAFGAAGGAVWWMISRLTRPLHTLEQAGREIAAGAYDRRTGIGGSDEIAALSRSFDDMTAALEDELGRRALAVRQREDFITALTHELKTPMTSILGYAQMMRTAGDDLEVREKSAAYIAHEARRIEALSRKLLRLMEVEQEGVTLSALPVEELLTALRRALPETAPPLLVQAPREPVTVLGDADLLCALLLNLISNARRAEPRDGAVHLDITAEGEKVRFTVWDTGRGIPAEELPRLTEPFYMVDKSRSRAQNGSGIGLALCQAIARAHGTCLTFASKVGEGTRVSFCLTALPQKEEPHGNTES</sequence>
<dbReference type="InterPro" id="IPR036890">
    <property type="entry name" value="HATPase_C_sf"/>
</dbReference>
<evidence type="ECO:0000256" key="10">
    <source>
        <dbReference type="ARBA" id="ARBA00023012"/>
    </source>
</evidence>
<keyword evidence="11" id="KW-0472">Membrane</keyword>
<comment type="caution">
    <text evidence="14">The sequence shown here is derived from an EMBL/GenBank/DDBJ whole genome shotgun (WGS) entry which is preliminary data.</text>
</comment>
<evidence type="ECO:0000313" key="14">
    <source>
        <dbReference type="EMBL" id="MBE5038547.1"/>
    </source>
</evidence>
<feature type="transmembrane region" description="Helical" evidence="11">
    <location>
        <begin position="165"/>
        <end position="184"/>
    </location>
</feature>
<evidence type="ECO:0000256" key="4">
    <source>
        <dbReference type="ARBA" id="ARBA00022475"/>
    </source>
</evidence>
<evidence type="ECO:0000256" key="7">
    <source>
        <dbReference type="ARBA" id="ARBA00022741"/>
    </source>
</evidence>
<keyword evidence="6" id="KW-0808">Transferase</keyword>
<dbReference type="EC" id="2.7.13.3" evidence="3"/>
<dbReference type="PANTHER" id="PTHR44936:SF10">
    <property type="entry name" value="SENSOR PROTEIN RSTB"/>
    <property type="match status" value="1"/>
</dbReference>
<dbReference type="InterPro" id="IPR005467">
    <property type="entry name" value="His_kinase_dom"/>
</dbReference>
<keyword evidence="11" id="KW-1133">Transmembrane helix</keyword>
<dbReference type="Pfam" id="PF00512">
    <property type="entry name" value="HisKA"/>
    <property type="match status" value="1"/>
</dbReference>
<dbReference type="CDD" id="cd06225">
    <property type="entry name" value="HAMP"/>
    <property type="match status" value="1"/>
</dbReference>
<dbReference type="InterPro" id="IPR004358">
    <property type="entry name" value="Sig_transdc_His_kin-like_C"/>
</dbReference>
<dbReference type="PROSITE" id="PS50109">
    <property type="entry name" value="HIS_KIN"/>
    <property type="match status" value="1"/>
</dbReference>
<dbReference type="Gene3D" id="1.10.287.130">
    <property type="match status" value="1"/>
</dbReference>
<dbReference type="PANTHER" id="PTHR44936">
    <property type="entry name" value="SENSOR PROTEIN CREC"/>
    <property type="match status" value="1"/>
</dbReference>
<evidence type="ECO:0000256" key="2">
    <source>
        <dbReference type="ARBA" id="ARBA00004651"/>
    </source>
</evidence>
<protein>
    <recommendedName>
        <fullName evidence="3">histidine kinase</fullName>
        <ecNumber evidence="3">2.7.13.3</ecNumber>
    </recommendedName>
</protein>
<reference evidence="14 15" key="1">
    <citation type="submission" date="2020-10" db="EMBL/GenBank/DDBJ databases">
        <title>ChiBAC.</title>
        <authorList>
            <person name="Zenner C."/>
            <person name="Hitch T.C.A."/>
            <person name="Clavel T."/>
        </authorList>
    </citation>
    <scope>NUCLEOTIDE SEQUENCE [LARGE SCALE GENOMIC DNA]</scope>
    <source>
        <strain evidence="14 15">DSM 109015</strain>
    </source>
</reference>
<evidence type="ECO:0000256" key="1">
    <source>
        <dbReference type="ARBA" id="ARBA00000085"/>
    </source>
</evidence>
<evidence type="ECO:0000313" key="15">
    <source>
        <dbReference type="Proteomes" id="UP000768567"/>
    </source>
</evidence>
<dbReference type="SUPFAM" id="SSF55874">
    <property type="entry name" value="ATPase domain of HSP90 chaperone/DNA topoisomerase II/histidine kinase"/>
    <property type="match status" value="1"/>
</dbReference>
<dbReference type="InterPro" id="IPR036097">
    <property type="entry name" value="HisK_dim/P_sf"/>
</dbReference>
<evidence type="ECO:0000259" key="12">
    <source>
        <dbReference type="PROSITE" id="PS50109"/>
    </source>
</evidence>
<dbReference type="EMBL" id="JADCKC010000003">
    <property type="protein sequence ID" value="MBE5038547.1"/>
    <property type="molecule type" value="Genomic_DNA"/>
</dbReference>